<evidence type="ECO:0000313" key="8">
    <source>
        <dbReference type="EMBL" id="TMQ67361.1"/>
    </source>
</evidence>
<feature type="compositionally biased region" description="Basic and acidic residues" evidence="6">
    <location>
        <begin position="950"/>
        <end position="959"/>
    </location>
</feature>
<dbReference type="AlphaFoldDB" id="A0A538TUS8"/>
<dbReference type="SMART" id="SM00382">
    <property type="entry name" value="AAA"/>
    <property type="match status" value="1"/>
</dbReference>
<dbReference type="InterPro" id="IPR003018">
    <property type="entry name" value="GAF"/>
</dbReference>
<dbReference type="PROSITE" id="PS50045">
    <property type="entry name" value="SIGMA54_INTERACT_4"/>
    <property type="match status" value="1"/>
</dbReference>
<comment type="caution">
    <text evidence="8">The sequence shown here is derived from an EMBL/GenBank/DDBJ whole genome shotgun (WGS) entry which is preliminary data.</text>
</comment>
<evidence type="ECO:0000259" key="7">
    <source>
        <dbReference type="PROSITE" id="PS50045"/>
    </source>
</evidence>
<dbReference type="PANTHER" id="PTHR32071">
    <property type="entry name" value="TRANSCRIPTIONAL REGULATORY PROTEIN"/>
    <property type="match status" value="1"/>
</dbReference>
<evidence type="ECO:0000256" key="1">
    <source>
        <dbReference type="ARBA" id="ARBA00022741"/>
    </source>
</evidence>
<feature type="region of interest" description="Disordered" evidence="6">
    <location>
        <begin position="877"/>
        <end position="1019"/>
    </location>
</feature>
<evidence type="ECO:0000313" key="9">
    <source>
        <dbReference type="Proteomes" id="UP000317691"/>
    </source>
</evidence>
<dbReference type="PROSITE" id="PS00676">
    <property type="entry name" value="SIGMA54_INTERACT_2"/>
    <property type="match status" value="1"/>
</dbReference>
<dbReference type="Gene3D" id="1.25.40.10">
    <property type="entry name" value="Tetratricopeptide repeat domain"/>
    <property type="match status" value="3"/>
</dbReference>
<feature type="repeat" description="TPR" evidence="5">
    <location>
        <begin position="33"/>
        <end position="66"/>
    </location>
</feature>
<name>A0A538TUS8_UNCEI</name>
<dbReference type="SUPFAM" id="SSF55781">
    <property type="entry name" value="GAF domain-like"/>
    <property type="match status" value="1"/>
</dbReference>
<dbReference type="InterPro" id="IPR025662">
    <property type="entry name" value="Sigma_54_int_dom_ATP-bd_1"/>
</dbReference>
<dbReference type="Gene3D" id="3.30.450.40">
    <property type="match status" value="1"/>
</dbReference>
<dbReference type="InterPro" id="IPR019734">
    <property type="entry name" value="TPR_rpt"/>
</dbReference>
<dbReference type="GO" id="GO:0003677">
    <property type="term" value="F:DNA binding"/>
    <property type="evidence" value="ECO:0007669"/>
    <property type="project" value="UniProtKB-KW"/>
</dbReference>
<organism evidence="8 9">
    <name type="scientific">Eiseniibacteriota bacterium</name>
    <dbReference type="NCBI Taxonomy" id="2212470"/>
    <lineage>
        <taxon>Bacteria</taxon>
        <taxon>Candidatus Eiseniibacteriota</taxon>
    </lineage>
</organism>
<evidence type="ECO:0000256" key="3">
    <source>
        <dbReference type="ARBA" id="ARBA00023015"/>
    </source>
</evidence>
<feature type="compositionally biased region" description="Basic and acidic residues" evidence="6">
    <location>
        <begin position="1"/>
        <end position="14"/>
    </location>
</feature>
<feature type="compositionally biased region" description="Basic and acidic residues" evidence="6">
    <location>
        <begin position="920"/>
        <end position="933"/>
    </location>
</feature>
<dbReference type="GO" id="GO:0005524">
    <property type="term" value="F:ATP binding"/>
    <property type="evidence" value="ECO:0007669"/>
    <property type="project" value="UniProtKB-KW"/>
</dbReference>
<dbReference type="Proteomes" id="UP000317691">
    <property type="component" value="Unassembled WGS sequence"/>
</dbReference>
<sequence length="1061" mass="115469">MDGLVPKDRSDIPHRTSGASPARASTDAGSYGEHKAQELGDLYFAADNYVVALEYYRRALEADPKNGSPQNGDDLLRIGTQIVECLRHRGDLNEAVDSLHDLHRRLRPHVTREQAGRLAASLALLLFERGRYRPAQRAATLAYRLLRDTTLNLDIGRTEMIFGVIALRTGDWNAAREYFESAIATYRRAGYDAGMASAYNSLGLLHKNHCRFKEAARFLEQALRIGERSGLFHDSATYVHNLGIVHEKMGEWDLAEDHYRRGLQMNTEVGNPVGKARALFCLGNLRRKRRDFATAENLIRQALALSVERGFPRETILSRETLGDLYADRDMLPEARAEYETGLAMADQIAPDSDLTVELVRRLGDAQLRMGEIEGAKRSGERALAIARRLGDRIEEACSLRLLGLTAAEAGDLPSAQERLGEASRILLSIGKRYELARLNLGAGLAWRRRARKGKSRGILDESIGFLRRAVAAYESLALPTLTARALLELSRSELMRGQVDEAVLHLDHASSLLSPEDDPALAREIEEFRAEIEQGLIEGTSAQSNEFSAFEEIRSVLRGVDAESAVQDVLAVTARRVTAARGCVAAPAVHGGIEIVASVGMSYRVAQDLLSELERRIGAARLASAPVVSSRAGADARFRDMPGTTHLSPRTSIAIMPLSLPSGLPGYLYLDRPEESALGAFKQREINLIAMLANHVAVAILELSRQRLARENSALRGRLMGSANDHGIVTRSPELLEILSLLERVGPSDATILIEGETGSGKGLLARAIHASSARATKPLIQVNCAALPEQLLESELFGHVQGAFTGAVREKVGLFVEANGGTLFLDEVDKTTITIQGKLLQVLDNREVRPVGGNKSTKVDVRVVCATNVNRESQRADRARRISRGPLLPAERHLLPRPAAPRAAGGRAALGRALLPALRDRDGERDPRRGPGIDFPPGRPSMAGECARAGEGREAPRRHGQRRGHAVDRAVAPRPSQARGGERRFAVHAPGRGCQGGAPAHLAGSRASQLEQASGRQGALALLPDAIAEDKALPPRSKDPKSSKGLKVVIKLLNSRKYM</sequence>
<reference evidence="8 9" key="1">
    <citation type="journal article" date="2019" name="Nat. Microbiol.">
        <title>Mediterranean grassland soil C-N compound turnover is dependent on rainfall and depth, and is mediated by genomically divergent microorganisms.</title>
        <authorList>
            <person name="Diamond S."/>
            <person name="Andeer P.F."/>
            <person name="Li Z."/>
            <person name="Crits-Christoph A."/>
            <person name="Burstein D."/>
            <person name="Anantharaman K."/>
            <person name="Lane K.R."/>
            <person name="Thomas B.C."/>
            <person name="Pan C."/>
            <person name="Northen T.R."/>
            <person name="Banfield J.F."/>
        </authorList>
    </citation>
    <scope>NUCLEOTIDE SEQUENCE [LARGE SCALE GENOMIC DNA]</scope>
    <source>
        <strain evidence="8">WS_9</strain>
    </source>
</reference>
<dbReference type="Pfam" id="PF00158">
    <property type="entry name" value="Sigma54_activat"/>
    <property type="match status" value="1"/>
</dbReference>
<evidence type="ECO:0000256" key="4">
    <source>
        <dbReference type="ARBA" id="ARBA00023163"/>
    </source>
</evidence>
<keyword evidence="1" id="KW-0547">Nucleotide-binding</keyword>
<feature type="repeat" description="TPR" evidence="5">
    <location>
        <begin position="236"/>
        <end position="269"/>
    </location>
</feature>
<dbReference type="Pfam" id="PF13181">
    <property type="entry name" value="TPR_8"/>
    <property type="match status" value="1"/>
</dbReference>
<feature type="region of interest" description="Disordered" evidence="6">
    <location>
        <begin position="1"/>
        <end position="31"/>
    </location>
</feature>
<dbReference type="InterPro" id="IPR029016">
    <property type="entry name" value="GAF-like_dom_sf"/>
</dbReference>
<dbReference type="Gene3D" id="3.40.50.300">
    <property type="entry name" value="P-loop containing nucleotide triphosphate hydrolases"/>
    <property type="match status" value="1"/>
</dbReference>
<evidence type="ECO:0000256" key="2">
    <source>
        <dbReference type="ARBA" id="ARBA00022840"/>
    </source>
</evidence>
<dbReference type="InterPro" id="IPR003593">
    <property type="entry name" value="AAA+_ATPase"/>
</dbReference>
<dbReference type="Pfam" id="PF13424">
    <property type="entry name" value="TPR_12"/>
    <property type="match status" value="3"/>
</dbReference>
<feature type="compositionally biased region" description="Low complexity" evidence="6">
    <location>
        <begin position="898"/>
        <end position="919"/>
    </location>
</feature>
<keyword evidence="5" id="KW-0802">TPR repeat</keyword>
<dbReference type="SUPFAM" id="SSF48452">
    <property type="entry name" value="TPR-like"/>
    <property type="match status" value="3"/>
</dbReference>
<dbReference type="InterPro" id="IPR011990">
    <property type="entry name" value="TPR-like_helical_dom_sf"/>
</dbReference>
<dbReference type="Pfam" id="PF01590">
    <property type="entry name" value="GAF"/>
    <property type="match status" value="1"/>
</dbReference>
<dbReference type="InterPro" id="IPR002078">
    <property type="entry name" value="Sigma_54_int"/>
</dbReference>
<dbReference type="CDD" id="cd00009">
    <property type="entry name" value="AAA"/>
    <property type="match status" value="1"/>
</dbReference>
<accession>A0A538TUS8</accession>
<dbReference type="PROSITE" id="PS00675">
    <property type="entry name" value="SIGMA54_INTERACT_1"/>
    <property type="match status" value="1"/>
</dbReference>
<keyword evidence="2" id="KW-0067">ATP-binding</keyword>
<dbReference type="PROSITE" id="PS50005">
    <property type="entry name" value="TPR"/>
    <property type="match status" value="3"/>
</dbReference>
<keyword evidence="3" id="KW-0805">Transcription regulation</keyword>
<evidence type="ECO:0000256" key="5">
    <source>
        <dbReference type="PROSITE-ProRule" id="PRU00339"/>
    </source>
</evidence>
<dbReference type="InterPro" id="IPR025943">
    <property type="entry name" value="Sigma_54_int_dom_ATP-bd_2"/>
</dbReference>
<feature type="repeat" description="TPR" evidence="5">
    <location>
        <begin position="196"/>
        <end position="229"/>
    </location>
</feature>
<dbReference type="SMART" id="SM00028">
    <property type="entry name" value="TPR"/>
    <property type="match status" value="8"/>
</dbReference>
<protein>
    <submittedName>
        <fullName evidence="8">Tetratricopeptide repeat protein</fullName>
    </submittedName>
</protein>
<dbReference type="SUPFAM" id="SSF52540">
    <property type="entry name" value="P-loop containing nucleoside triphosphate hydrolases"/>
    <property type="match status" value="1"/>
</dbReference>
<dbReference type="FunFam" id="3.40.50.300:FF:000006">
    <property type="entry name" value="DNA-binding transcriptional regulator NtrC"/>
    <property type="match status" value="1"/>
</dbReference>
<feature type="compositionally biased region" description="Polar residues" evidence="6">
    <location>
        <begin position="1008"/>
        <end position="1017"/>
    </location>
</feature>
<dbReference type="EMBL" id="VBOZ01000001">
    <property type="protein sequence ID" value="TMQ67361.1"/>
    <property type="molecule type" value="Genomic_DNA"/>
</dbReference>
<feature type="domain" description="Sigma-54 factor interaction" evidence="7">
    <location>
        <begin position="729"/>
        <end position="889"/>
    </location>
</feature>
<gene>
    <name evidence="8" type="ORF">E6K79_00155</name>
</gene>
<dbReference type="GO" id="GO:0006355">
    <property type="term" value="P:regulation of DNA-templated transcription"/>
    <property type="evidence" value="ECO:0007669"/>
    <property type="project" value="InterPro"/>
</dbReference>
<proteinExistence type="predicted"/>
<keyword evidence="4" id="KW-0804">Transcription</keyword>
<evidence type="ECO:0000256" key="6">
    <source>
        <dbReference type="SAM" id="MobiDB-lite"/>
    </source>
</evidence>
<dbReference type="InterPro" id="IPR027417">
    <property type="entry name" value="P-loop_NTPase"/>
</dbReference>